<evidence type="ECO:0000256" key="3">
    <source>
        <dbReference type="ARBA" id="ARBA00023163"/>
    </source>
</evidence>
<accession>A0ABX5NTD4</accession>
<dbReference type="PANTHER" id="PTHR44688:SF16">
    <property type="entry name" value="DNA-BINDING TRANSCRIPTIONAL ACTIVATOR DEVR_DOSR"/>
    <property type="match status" value="1"/>
</dbReference>
<keyword evidence="2" id="KW-0238">DNA-binding</keyword>
<organism evidence="5 6">
    <name type="scientific">Rhizobium wuzhouense</name>
    <dbReference type="NCBI Taxonomy" id="1986026"/>
    <lineage>
        <taxon>Bacteria</taxon>
        <taxon>Pseudomonadati</taxon>
        <taxon>Pseudomonadota</taxon>
        <taxon>Alphaproteobacteria</taxon>
        <taxon>Hyphomicrobiales</taxon>
        <taxon>Rhizobiaceae</taxon>
        <taxon>Rhizobium/Agrobacterium group</taxon>
        <taxon>Rhizobium</taxon>
    </lineage>
</organism>
<dbReference type="CDD" id="cd06170">
    <property type="entry name" value="LuxR_C_like"/>
    <property type="match status" value="1"/>
</dbReference>
<dbReference type="InterPro" id="IPR016032">
    <property type="entry name" value="Sig_transdc_resp-reg_C-effctor"/>
</dbReference>
<dbReference type="RefSeq" id="WP_110790643.1">
    <property type="nucleotide sequence ID" value="NZ_QJRY01000002.1"/>
</dbReference>
<gene>
    <name evidence="5" type="ORF">DMY87_07350</name>
</gene>
<keyword evidence="6" id="KW-1185">Reference proteome</keyword>
<dbReference type="SMART" id="SM00421">
    <property type="entry name" value="HTH_LUXR"/>
    <property type="match status" value="1"/>
</dbReference>
<dbReference type="InterPro" id="IPR036388">
    <property type="entry name" value="WH-like_DNA-bd_sf"/>
</dbReference>
<comment type="caution">
    <text evidence="5">The sequence shown here is derived from an EMBL/GenBank/DDBJ whole genome shotgun (WGS) entry which is preliminary data.</text>
</comment>
<feature type="domain" description="HTH luxR-type" evidence="4">
    <location>
        <begin position="172"/>
        <end position="237"/>
    </location>
</feature>
<evidence type="ECO:0000313" key="5">
    <source>
        <dbReference type="EMBL" id="PYB75256.1"/>
    </source>
</evidence>
<reference evidence="5 6" key="1">
    <citation type="submission" date="2018-06" db="EMBL/GenBank/DDBJ databases">
        <title>Rhizobium wuzhouense sp. nov., isolated from roots of Oryza officinalis.</title>
        <authorList>
            <person name="Yuan T."/>
        </authorList>
    </citation>
    <scope>NUCLEOTIDE SEQUENCE [LARGE SCALE GENOMIC DNA]</scope>
    <source>
        <strain evidence="5 6">W44</strain>
    </source>
</reference>
<dbReference type="PANTHER" id="PTHR44688">
    <property type="entry name" value="DNA-BINDING TRANSCRIPTIONAL ACTIVATOR DEVR_DOSR"/>
    <property type="match status" value="1"/>
</dbReference>
<dbReference type="EMBL" id="QJRY01000002">
    <property type="protein sequence ID" value="PYB75256.1"/>
    <property type="molecule type" value="Genomic_DNA"/>
</dbReference>
<keyword evidence="1" id="KW-0805">Transcription regulation</keyword>
<keyword evidence="3" id="KW-0804">Transcription</keyword>
<sequence>MGQEGVYFDLLDWLDQQERFEPSAFLQKIQAGYRTGAIIYVDGIVGSERLKLHRLVHSRPSDTARTARLLLERPFRDQLLQVLSELEPVQVDFGPLSTPPAAGRPGADVNAHIGVGYPLLSYPGRRAGLLIEAAGDQEQWREWRRLNDRDVASLGGRLHARLAKSAQPKPHRRRTKTLLTRRESETLAWIAAGKSYWEAAIILGITERTVRYFMANARHKLDVVNNAQAVAEAVWQGLIPRFTDRPTG</sequence>
<dbReference type="Proteomes" id="UP000247536">
    <property type="component" value="Unassembled WGS sequence"/>
</dbReference>
<dbReference type="SUPFAM" id="SSF46894">
    <property type="entry name" value="C-terminal effector domain of the bipartite response regulators"/>
    <property type="match status" value="1"/>
</dbReference>
<dbReference type="PRINTS" id="PR00038">
    <property type="entry name" value="HTHLUXR"/>
</dbReference>
<proteinExistence type="predicted"/>
<name>A0ABX5NTD4_9HYPH</name>
<evidence type="ECO:0000313" key="6">
    <source>
        <dbReference type="Proteomes" id="UP000247536"/>
    </source>
</evidence>
<evidence type="ECO:0000256" key="2">
    <source>
        <dbReference type="ARBA" id="ARBA00023125"/>
    </source>
</evidence>
<dbReference type="Pfam" id="PF00196">
    <property type="entry name" value="GerE"/>
    <property type="match status" value="1"/>
</dbReference>
<evidence type="ECO:0000256" key="1">
    <source>
        <dbReference type="ARBA" id="ARBA00023015"/>
    </source>
</evidence>
<dbReference type="InterPro" id="IPR000792">
    <property type="entry name" value="Tscrpt_reg_LuxR_C"/>
</dbReference>
<dbReference type="PROSITE" id="PS50043">
    <property type="entry name" value="HTH_LUXR_2"/>
    <property type="match status" value="1"/>
</dbReference>
<dbReference type="Gene3D" id="1.10.10.10">
    <property type="entry name" value="Winged helix-like DNA-binding domain superfamily/Winged helix DNA-binding domain"/>
    <property type="match status" value="1"/>
</dbReference>
<protein>
    <recommendedName>
        <fullName evidence="4">HTH luxR-type domain-containing protein</fullName>
    </recommendedName>
</protein>
<evidence type="ECO:0000259" key="4">
    <source>
        <dbReference type="PROSITE" id="PS50043"/>
    </source>
</evidence>